<dbReference type="GO" id="GO:0006351">
    <property type="term" value="P:DNA-templated transcription"/>
    <property type="evidence" value="ECO:0007669"/>
    <property type="project" value="TreeGrafter"/>
</dbReference>
<dbReference type="PANTHER" id="PTHR30537">
    <property type="entry name" value="HTH-TYPE TRANSCRIPTIONAL REGULATOR"/>
    <property type="match status" value="1"/>
</dbReference>
<dbReference type="InterPro" id="IPR000847">
    <property type="entry name" value="LysR_HTH_N"/>
</dbReference>
<proteinExistence type="inferred from homology"/>
<reference evidence="6 7" key="1">
    <citation type="journal article" date="2011" name="Stand. Genomic Sci.">
        <title>Complete genome sequence of Rhodospirillum rubrum type strain (S1).</title>
        <authorList>
            <person name="Munk A.C."/>
            <person name="Copeland A."/>
            <person name="Lucas S."/>
            <person name="Lapidus A."/>
            <person name="Del Rio T.G."/>
            <person name="Barry K."/>
            <person name="Detter J.C."/>
            <person name="Hammon N."/>
            <person name="Israni S."/>
            <person name="Pitluck S."/>
            <person name="Brettin T."/>
            <person name="Bruce D."/>
            <person name="Han C."/>
            <person name="Tapia R."/>
            <person name="Gilna P."/>
            <person name="Schmutz J."/>
            <person name="Larimer F."/>
            <person name="Land M."/>
            <person name="Kyrpides N.C."/>
            <person name="Mavromatis K."/>
            <person name="Richardson P."/>
            <person name="Rohde M."/>
            <person name="Goker M."/>
            <person name="Klenk H.P."/>
            <person name="Zhang Y."/>
            <person name="Roberts G.P."/>
            <person name="Reslewic S."/>
            <person name="Schwartz D.C."/>
        </authorList>
    </citation>
    <scope>NUCLEOTIDE SEQUENCE [LARGE SCALE GENOMIC DNA]</scope>
    <source>
        <strain evidence="7">ATCC 11170 / ATH 1.1.1 / DSM 467 / LMG 4362 / NCIMB 8255 / S1</strain>
    </source>
</reference>
<dbReference type="GO" id="GO:0043565">
    <property type="term" value="F:sequence-specific DNA binding"/>
    <property type="evidence" value="ECO:0007669"/>
    <property type="project" value="TreeGrafter"/>
</dbReference>
<dbReference type="HOGENOM" id="CLU_039613_37_1_5"/>
<evidence type="ECO:0000313" key="7">
    <source>
        <dbReference type="Proteomes" id="UP000001929"/>
    </source>
</evidence>
<dbReference type="InterPro" id="IPR036388">
    <property type="entry name" value="WH-like_DNA-bd_sf"/>
</dbReference>
<dbReference type="Gene3D" id="3.40.190.10">
    <property type="entry name" value="Periplasmic binding protein-like II"/>
    <property type="match status" value="2"/>
</dbReference>
<gene>
    <name evidence="6" type="ordered locus">Rru_A0031</name>
</gene>
<accession>Q2RYF9</accession>
<dbReference type="PANTHER" id="PTHR30537:SF26">
    <property type="entry name" value="GLYCINE CLEAVAGE SYSTEM TRANSCRIPTIONAL ACTIVATOR"/>
    <property type="match status" value="1"/>
</dbReference>
<dbReference type="Pfam" id="PF00126">
    <property type="entry name" value="HTH_1"/>
    <property type="match status" value="1"/>
</dbReference>
<dbReference type="Proteomes" id="UP000001929">
    <property type="component" value="Chromosome"/>
</dbReference>
<sequence>MRRKIPSNSALMAFEASARHGSFARAADELGLTEGAISRQIGRLEAFLGVTLFARVGNRVRLLPNGERYAAQVRESLDRLERDSRYLMGQPSDGASLDIATIPTFAARWLIPRLARFRQEHPNIIVHLAERMEPFVLAGSGFDAAIHFEHPAWTGMGTHRLLHETLVPVCHPALLGGGEGAVSLDELPRLHRRQNPDAWQRYAQETGLVLTNPAIGPRYDLHIMLIEAALAGLGVALVPRLYIETELAEGRLIAPWPDGQSISKTFCLILPEPIGLSDGPLQVFAKWLLKEARSANPTP</sequence>
<dbReference type="InterPro" id="IPR036390">
    <property type="entry name" value="WH_DNA-bd_sf"/>
</dbReference>
<dbReference type="SUPFAM" id="SSF46785">
    <property type="entry name" value="Winged helix' DNA-binding domain"/>
    <property type="match status" value="1"/>
</dbReference>
<name>Q2RYF9_RHORT</name>
<evidence type="ECO:0000313" key="6">
    <source>
        <dbReference type="EMBL" id="ABC20836.1"/>
    </source>
</evidence>
<dbReference type="FunFam" id="3.40.190.10:FF:000017">
    <property type="entry name" value="Glycine cleavage system transcriptional activator"/>
    <property type="match status" value="1"/>
</dbReference>
<evidence type="ECO:0000256" key="3">
    <source>
        <dbReference type="ARBA" id="ARBA00023125"/>
    </source>
</evidence>
<dbReference type="KEGG" id="rru:Rru_A0031"/>
<dbReference type="SUPFAM" id="SSF53850">
    <property type="entry name" value="Periplasmic binding protein-like II"/>
    <property type="match status" value="1"/>
</dbReference>
<dbReference type="GO" id="GO:0003700">
    <property type="term" value="F:DNA-binding transcription factor activity"/>
    <property type="evidence" value="ECO:0007669"/>
    <property type="project" value="InterPro"/>
</dbReference>
<keyword evidence="2" id="KW-0805">Transcription regulation</keyword>
<dbReference type="EnsemblBacteria" id="ABC20836">
    <property type="protein sequence ID" value="ABC20836"/>
    <property type="gene ID" value="Rru_A0031"/>
</dbReference>
<keyword evidence="4" id="KW-0804">Transcription</keyword>
<dbReference type="InterPro" id="IPR058163">
    <property type="entry name" value="LysR-type_TF_proteobact-type"/>
</dbReference>
<evidence type="ECO:0000256" key="2">
    <source>
        <dbReference type="ARBA" id="ARBA00023015"/>
    </source>
</evidence>
<dbReference type="AlphaFoldDB" id="Q2RYF9"/>
<dbReference type="PRINTS" id="PR00039">
    <property type="entry name" value="HTHLYSR"/>
</dbReference>
<dbReference type="Pfam" id="PF03466">
    <property type="entry name" value="LysR_substrate"/>
    <property type="match status" value="1"/>
</dbReference>
<keyword evidence="3" id="KW-0238">DNA-binding</keyword>
<keyword evidence="7" id="KW-1185">Reference proteome</keyword>
<dbReference type="PhylomeDB" id="Q2RYF9"/>
<evidence type="ECO:0000259" key="5">
    <source>
        <dbReference type="PROSITE" id="PS50931"/>
    </source>
</evidence>
<comment type="similarity">
    <text evidence="1">Belongs to the LysR transcriptional regulatory family.</text>
</comment>
<dbReference type="EMBL" id="CP000230">
    <property type="protein sequence ID" value="ABC20836.1"/>
    <property type="molecule type" value="Genomic_DNA"/>
</dbReference>
<dbReference type="PROSITE" id="PS50931">
    <property type="entry name" value="HTH_LYSR"/>
    <property type="match status" value="1"/>
</dbReference>
<protein>
    <submittedName>
        <fullName evidence="6">Transcriptional regulator, LysR family</fullName>
    </submittedName>
</protein>
<organism evidence="6 7">
    <name type="scientific">Rhodospirillum rubrum (strain ATCC 11170 / ATH 1.1.1 / DSM 467 / LMG 4362 / NCIMB 8255 / S1)</name>
    <dbReference type="NCBI Taxonomy" id="269796"/>
    <lineage>
        <taxon>Bacteria</taxon>
        <taxon>Pseudomonadati</taxon>
        <taxon>Pseudomonadota</taxon>
        <taxon>Alphaproteobacteria</taxon>
        <taxon>Rhodospirillales</taxon>
        <taxon>Rhodospirillaceae</taxon>
        <taxon>Rhodospirillum</taxon>
    </lineage>
</organism>
<feature type="domain" description="HTH lysR-type" evidence="5">
    <location>
        <begin position="6"/>
        <end position="63"/>
    </location>
</feature>
<dbReference type="Gene3D" id="1.10.10.10">
    <property type="entry name" value="Winged helix-like DNA-binding domain superfamily/Winged helix DNA-binding domain"/>
    <property type="match status" value="1"/>
</dbReference>
<dbReference type="STRING" id="269796.Rru_A0031"/>
<dbReference type="eggNOG" id="COG0583">
    <property type="taxonomic scope" value="Bacteria"/>
</dbReference>
<dbReference type="PATRIC" id="fig|269796.9.peg.80"/>
<evidence type="ECO:0000256" key="1">
    <source>
        <dbReference type="ARBA" id="ARBA00009437"/>
    </source>
</evidence>
<evidence type="ECO:0000256" key="4">
    <source>
        <dbReference type="ARBA" id="ARBA00023163"/>
    </source>
</evidence>
<dbReference type="InterPro" id="IPR005119">
    <property type="entry name" value="LysR_subst-bd"/>
</dbReference>
<dbReference type="DNASU" id="3834132"/>
<dbReference type="RefSeq" id="WP_011387792.1">
    <property type="nucleotide sequence ID" value="NC_007643.1"/>
</dbReference>